<evidence type="ECO:0000256" key="1">
    <source>
        <dbReference type="SAM" id="MobiDB-lite"/>
    </source>
</evidence>
<dbReference type="Proteomes" id="UP000654075">
    <property type="component" value="Unassembled WGS sequence"/>
</dbReference>
<feature type="compositionally biased region" description="Low complexity" evidence="1">
    <location>
        <begin position="71"/>
        <end position="93"/>
    </location>
</feature>
<proteinExistence type="predicted"/>
<feature type="compositionally biased region" description="Low complexity" evidence="1">
    <location>
        <begin position="1"/>
        <end position="14"/>
    </location>
</feature>
<evidence type="ECO:0000313" key="2">
    <source>
        <dbReference type="EMBL" id="CAE8587168.1"/>
    </source>
</evidence>
<comment type="caution">
    <text evidence="2">The sequence shown here is derived from an EMBL/GenBank/DDBJ whole genome shotgun (WGS) entry which is preliminary data.</text>
</comment>
<gene>
    <name evidence="2" type="ORF">PGLA1383_LOCUS6010</name>
</gene>
<name>A0A813DEV5_POLGL</name>
<sequence length="249" mass="26808">MVFATPAVAKAPARSVPPRPVRSNRGLGMAEFFERRKAEPRRKMPAEGDAPAESVSRALGARQRRPELPWSSVASSSPSASSSASASSSPLPATDEKLSAEALPRPAEGAPASKRSRTEAARAVAAESPGDRLSGVIDSIDIYSGPQTALQEYRPRWPPLGERGLEVYALVLGRADEVLRKRVEVVLHAAWPNDREAKQSISFLLGLHLKCMQLRSGRQTARCQAPSVRCKGGHWLIWEEASDGVVGAM</sequence>
<dbReference type="EMBL" id="CAJNNV010002426">
    <property type="protein sequence ID" value="CAE8587168.1"/>
    <property type="molecule type" value="Genomic_DNA"/>
</dbReference>
<evidence type="ECO:0000313" key="3">
    <source>
        <dbReference type="Proteomes" id="UP000654075"/>
    </source>
</evidence>
<dbReference type="AlphaFoldDB" id="A0A813DEV5"/>
<keyword evidence="3" id="KW-1185">Reference proteome</keyword>
<accession>A0A813DEV5</accession>
<organism evidence="2 3">
    <name type="scientific">Polarella glacialis</name>
    <name type="common">Dinoflagellate</name>
    <dbReference type="NCBI Taxonomy" id="89957"/>
    <lineage>
        <taxon>Eukaryota</taxon>
        <taxon>Sar</taxon>
        <taxon>Alveolata</taxon>
        <taxon>Dinophyceae</taxon>
        <taxon>Suessiales</taxon>
        <taxon>Suessiaceae</taxon>
        <taxon>Polarella</taxon>
    </lineage>
</organism>
<feature type="region of interest" description="Disordered" evidence="1">
    <location>
        <begin position="1"/>
        <end position="128"/>
    </location>
</feature>
<feature type="non-terminal residue" evidence="2">
    <location>
        <position position="1"/>
    </location>
</feature>
<protein>
    <submittedName>
        <fullName evidence="2">Uncharacterized protein</fullName>
    </submittedName>
</protein>
<reference evidence="2" key="1">
    <citation type="submission" date="2021-02" db="EMBL/GenBank/DDBJ databases">
        <authorList>
            <person name="Dougan E. K."/>
            <person name="Rhodes N."/>
            <person name="Thang M."/>
            <person name="Chan C."/>
        </authorList>
    </citation>
    <scope>NUCLEOTIDE SEQUENCE</scope>
</reference>
<feature type="compositionally biased region" description="Basic and acidic residues" evidence="1">
    <location>
        <begin position="32"/>
        <end position="46"/>
    </location>
</feature>